<gene>
    <name evidence="3" type="ORF">KL86DES1_20070</name>
</gene>
<sequence>MKWITHQATAVAAALALHLPAAGVAAACVGAVMPDVLDQRMAGLAPTRRGRQKIFNAVHRGTTHWFGWWLILCAVAFAAPGAQMGPMGRDVLLGLGFGGLSHVVLDMLTPSGVPLTPFSRSNKFSLKLCSTGSLGEYCFLLCVVGFVWWFYGADLLKLTRHLAHSKIL</sequence>
<dbReference type="Pfam" id="PF04307">
    <property type="entry name" value="YdjM"/>
    <property type="match status" value="1"/>
</dbReference>
<proteinExistence type="predicted"/>
<dbReference type="GO" id="GO:0016787">
    <property type="term" value="F:hydrolase activity"/>
    <property type="evidence" value="ECO:0007669"/>
    <property type="project" value="UniProtKB-KW"/>
</dbReference>
<evidence type="ECO:0000256" key="1">
    <source>
        <dbReference type="SAM" id="Phobius"/>
    </source>
</evidence>
<feature type="chain" id="PRO_5012826675" evidence="2">
    <location>
        <begin position="28"/>
        <end position="168"/>
    </location>
</feature>
<reference evidence="3" key="1">
    <citation type="submission" date="2016-08" db="EMBL/GenBank/DDBJ databases">
        <authorList>
            <person name="Seilhamer J.J."/>
        </authorList>
    </citation>
    <scope>NUCLEOTIDE SEQUENCE</scope>
    <source>
        <strain evidence="3">86-1</strain>
    </source>
</reference>
<evidence type="ECO:0000313" key="3">
    <source>
        <dbReference type="EMBL" id="SCM71596.1"/>
    </source>
</evidence>
<feature type="signal peptide" evidence="2">
    <location>
        <begin position="1"/>
        <end position="27"/>
    </location>
</feature>
<protein>
    <submittedName>
        <fullName evidence="3">Membrane-bound metal-dependent hydrolase</fullName>
    </submittedName>
</protein>
<name>A0A212L258_9BACT</name>
<keyword evidence="1" id="KW-1133">Transmembrane helix</keyword>
<keyword evidence="2" id="KW-0732">Signal</keyword>
<keyword evidence="1" id="KW-0812">Transmembrane</keyword>
<organism evidence="3">
    <name type="scientific">uncultured Desulfovibrio sp</name>
    <dbReference type="NCBI Taxonomy" id="167968"/>
    <lineage>
        <taxon>Bacteria</taxon>
        <taxon>Pseudomonadati</taxon>
        <taxon>Thermodesulfobacteriota</taxon>
        <taxon>Desulfovibrionia</taxon>
        <taxon>Desulfovibrionales</taxon>
        <taxon>Desulfovibrionaceae</taxon>
        <taxon>Desulfovibrio</taxon>
        <taxon>environmental samples</taxon>
    </lineage>
</organism>
<accession>A0A212L258</accession>
<feature type="transmembrane region" description="Helical" evidence="1">
    <location>
        <begin position="133"/>
        <end position="151"/>
    </location>
</feature>
<dbReference type="RefSeq" id="WP_179979813.1">
    <property type="nucleotide sequence ID" value="NZ_LT608333.1"/>
</dbReference>
<feature type="transmembrane region" description="Helical" evidence="1">
    <location>
        <begin position="65"/>
        <end position="84"/>
    </location>
</feature>
<keyword evidence="1" id="KW-0472">Membrane</keyword>
<keyword evidence="3" id="KW-0378">Hydrolase</keyword>
<dbReference type="PROSITE" id="PS51257">
    <property type="entry name" value="PROKAR_LIPOPROTEIN"/>
    <property type="match status" value="1"/>
</dbReference>
<dbReference type="InterPro" id="IPR007404">
    <property type="entry name" value="YdjM-like"/>
</dbReference>
<dbReference type="EMBL" id="FMJC01000002">
    <property type="protein sequence ID" value="SCM71596.1"/>
    <property type="molecule type" value="Genomic_DNA"/>
</dbReference>
<dbReference type="AlphaFoldDB" id="A0A212L258"/>
<evidence type="ECO:0000256" key="2">
    <source>
        <dbReference type="SAM" id="SignalP"/>
    </source>
</evidence>